<feature type="domain" description="Protein kinase" evidence="8">
    <location>
        <begin position="1037"/>
        <end position="1310"/>
    </location>
</feature>
<feature type="binding site" evidence="6">
    <location>
        <position position="1066"/>
    </location>
    <ligand>
        <name>ATP</name>
        <dbReference type="ChEBI" id="CHEBI:30616"/>
    </ligand>
</feature>
<comment type="similarity">
    <text evidence="1">Belongs to the CAF1 family.</text>
</comment>
<dbReference type="GO" id="GO:0005524">
    <property type="term" value="F:ATP binding"/>
    <property type="evidence" value="ECO:0007669"/>
    <property type="project" value="UniProtKB-UniRule"/>
</dbReference>
<feature type="region of interest" description="Disordered" evidence="7">
    <location>
        <begin position="305"/>
        <end position="358"/>
    </location>
</feature>
<dbReference type="Pfam" id="PF04857">
    <property type="entry name" value="CAF1"/>
    <property type="match status" value="1"/>
</dbReference>
<dbReference type="PROSITE" id="PS50011">
    <property type="entry name" value="PROTEIN_KINASE_DOM"/>
    <property type="match status" value="1"/>
</dbReference>
<dbReference type="Pfam" id="PF00069">
    <property type="entry name" value="Pkinase"/>
    <property type="match status" value="1"/>
</dbReference>
<feature type="compositionally biased region" description="Acidic residues" evidence="7">
    <location>
        <begin position="1002"/>
        <end position="1019"/>
    </location>
</feature>
<gene>
    <name evidence="9" type="primary">hhp1</name>
    <name evidence="9" type="ORF">AK812_SmicGene15243</name>
</gene>
<dbReference type="EMBL" id="LSRX01000276">
    <property type="protein sequence ID" value="OLQ01995.1"/>
    <property type="molecule type" value="Genomic_DNA"/>
</dbReference>
<dbReference type="GO" id="GO:0004674">
    <property type="term" value="F:protein serine/threonine kinase activity"/>
    <property type="evidence" value="ECO:0007669"/>
    <property type="project" value="UniProtKB-EC"/>
</dbReference>
<dbReference type="InterPro" id="IPR017441">
    <property type="entry name" value="Protein_kinase_ATP_BS"/>
</dbReference>
<keyword evidence="9" id="KW-0418">Kinase</keyword>
<proteinExistence type="inferred from homology"/>
<keyword evidence="10" id="KW-1185">Reference proteome</keyword>
<feature type="region of interest" description="Disordered" evidence="7">
    <location>
        <begin position="997"/>
        <end position="1029"/>
    </location>
</feature>
<dbReference type="InterPro" id="IPR011009">
    <property type="entry name" value="Kinase-like_dom_sf"/>
</dbReference>
<dbReference type="CDD" id="cd14016">
    <property type="entry name" value="STKc_CK1"/>
    <property type="match status" value="1"/>
</dbReference>
<evidence type="ECO:0000256" key="4">
    <source>
        <dbReference type="ARBA" id="ARBA00022840"/>
    </source>
</evidence>
<feature type="region of interest" description="Disordered" evidence="7">
    <location>
        <begin position="417"/>
        <end position="438"/>
    </location>
</feature>
<dbReference type="PROSITE" id="PS00108">
    <property type="entry name" value="PROTEIN_KINASE_ST"/>
    <property type="match status" value="1"/>
</dbReference>
<dbReference type="InterPro" id="IPR011990">
    <property type="entry name" value="TPR-like_helical_dom_sf"/>
</dbReference>
<name>A0A1Q9E3J6_SYMMI</name>
<evidence type="ECO:0000259" key="8">
    <source>
        <dbReference type="PROSITE" id="PS50011"/>
    </source>
</evidence>
<sequence>MCRAGLREDLPRNSRCLILTVQYAAPTRLSEVENPEKGVPGYVDEKMAQDDVCYNVVISAAGRNVRWPAALEIMASLVRSTAEPTVSSYNAVCSALAAAMRWAQVLHTLAGMRHLGARAEVAGYGAAVKGCSMTRRWQYAVHLVLAMRGLRVVDLQALRDVQAAVELVHMPVADQPASNAQQRRRIDNSLASMSSALASLLEGRDDSEAHVDLASPEQRVVLETLAGRRAVQQKSTKGMLCVCKFLFKKLGAKNLAEALKVLKEPAQLIDAESGPRLLQSMLDKDVFVSNVEAYRRDRTRRIEAGDESAKLSFPKPQAKQATGETGDTQAAITAAEGTETGAPVPKKPREPSTPPPKALVKRIAKAPAKGGAATVTVAKAEFPMLFLHVEDSKFPVARCLEVSSAAKAAHARGYTASCEETPAPPHSPSLFEVESRGRSVGLARDQEPRVMREMEPGTESEGECRQIFDVWSWNFDAEFGQLLAALSSATDGAVLALDTEFPGFLREEKQTAKRSARYAALRQNCDNLRPIQLGISVSHRDGSLCGTWCFNLSFDVYTDLYTEASVAFLTAAGLDFPRHAAEGIDPAKIGRKLRASPLVGQQGCKHRWVTFQGWYDFGYMLRLLTHRRLPPDYTAFEELRGSFFTDRYELRDELPRGSLDSLLRDFGVERYGTPHTAGSDALATLELFFEVTREGPKRFLSAASGGSEASTAASAYMLETGSGYFQDSSGYSYGQGGWNDEVGHIGSDVAPSTGFELNEMDLQGESSRWNEGAFMSVDVAVAPRAWDEAPAPYLDSPTGTGQWPLLSTPSPGPPMQAQAMACPPQPMACQAPPIGMEVRPLQPLRQTKQPQDDAQAVLAAAGAGMAAALLEDPVEQQTQQEAAMQSLLMPGGPEHAAMLADFGGFPPQGTVLRWAVPTPANAWPSGQASMDITVPSEMVFANPAPTCVPAWFDLSQAIHVIAGSNITSNSNPKHQQHDLAPFMTAMSASVVKSSSYYTTATGEEEEYEEETEDDPEESSEVSSLHPPPLPTVVAGRFRLQGEIGSGSYSEVYMGKEDESGDNVAIKVEWHHSEKGAKLLEEAKFYTSLGLHSREDPQWPLIRWVGTEGQYDMMVMDLLGPSLDACFKHCGSFSLKTVLTVAIQIIDRLEYVHNCGILYRDIKPHNFLMGLGAHSSRVYIVDFGLAKRYIDKHGRHIACSSKKRSGVTGTVRYSSINVHEGIDASRRDDLEATGYMFVHFLRGDLPWLGLKAHSKKSKHKAIGRVKMQTSDEELCKGFPDEFREFIAYSKSLGYADQPDYEYLRGLFRKRFERQGFRLDGQFEWTDKPLPPPDKRKKMKSCSRDLRLLREARACQEAQVADPTSPMQVRSNPEFGYFTTSDFVTPSFRDHGAVIAEGMVDVERKKFVLLVASFRRTPSASPNAIRISATSRVAADAD</sequence>
<evidence type="ECO:0000256" key="3">
    <source>
        <dbReference type="ARBA" id="ARBA00022741"/>
    </source>
</evidence>
<dbReference type="GO" id="GO:0003676">
    <property type="term" value="F:nucleic acid binding"/>
    <property type="evidence" value="ECO:0007669"/>
    <property type="project" value="InterPro"/>
</dbReference>
<dbReference type="InterPro" id="IPR000719">
    <property type="entry name" value="Prot_kinase_dom"/>
</dbReference>
<evidence type="ECO:0000256" key="1">
    <source>
        <dbReference type="ARBA" id="ARBA00008372"/>
    </source>
</evidence>
<dbReference type="InterPro" id="IPR012337">
    <property type="entry name" value="RNaseH-like_sf"/>
</dbReference>
<dbReference type="PROSITE" id="PS00107">
    <property type="entry name" value="PROTEIN_KINASE_ATP"/>
    <property type="match status" value="1"/>
</dbReference>
<dbReference type="OrthoDB" id="439315at2759"/>
<evidence type="ECO:0000256" key="6">
    <source>
        <dbReference type="PROSITE-ProRule" id="PRU10141"/>
    </source>
</evidence>
<organism evidence="9 10">
    <name type="scientific">Symbiodinium microadriaticum</name>
    <name type="common">Dinoflagellate</name>
    <name type="synonym">Zooxanthella microadriatica</name>
    <dbReference type="NCBI Taxonomy" id="2951"/>
    <lineage>
        <taxon>Eukaryota</taxon>
        <taxon>Sar</taxon>
        <taxon>Alveolata</taxon>
        <taxon>Dinophyceae</taxon>
        <taxon>Suessiales</taxon>
        <taxon>Symbiodiniaceae</taxon>
        <taxon>Symbiodinium</taxon>
    </lineage>
</organism>
<dbReference type="SUPFAM" id="SSF53098">
    <property type="entry name" value="Ribonuclease H-like"/>
    <property type="match status" value="1"/>
</dbReference>
<dbReference type="Gene3D" id="1.25.40.10">
    <property type="entry name" value="Tetratricopeptide repeat domain"/>
    <property type="match status" value="1"/>
</dbReference>
<evidence type="ECO:0000256" key="2">
    <source>
        <dbReference type="ARBA" id="ARBA00012513"/>
    </source>
</evidence>
<dbReference type="Proteomes" id="UP000186817">
    <property type="component" value="Unassembled WGS sequence"/>
</dbReference>
<comment type="caution">
    <text evidence="9">The sequence shown here is derived from an EMBL/GenBank/DDBJ whole genome shotgun (WGS) entry which is preliminary data.</text>
</comment>
<dbReference type="InterPro" id="IPR036397">
    <property type="entry name" value="RNaseH_sf"/>
</dbReference>
<dbReference type="InterPro" id="IPR008271">
    <property type="entry name" value="Ser/Thr_kinase_AS"/>
</dbReference>
<evidence type="ECO:0000256" key="7">
    <source>
        <dbReference type="SAM" id="MobiDB-lite"/>
    </source>
</evidence>
<dbReference type="Gene3D" id="3.30.420.10">
    <property type="entry name" value="Ribonuclease H-like superfamily/Ribonuclease H"/>
    <property type="match status" value="1"/>
</dbReference>
<keyword evidence="3 6" id="KW-0547">Nucleotide-binding</keyword>
<dbReference type="EC" id="2.7.11.1" evidence="2"/>
<evidence type="ECO:0000313" key="9">
    <source>
        <dbReference type="EMBL" id="OLQ01995.1"/>
    </source>
</evidence>
<evidence type="ECO:0000313" key="10">
    <source>
        <dbReference type="Proteomes" id="UP000186817"/>
    </source>
</evidence>
<keyword evidence="4 6" id="KW-0067">ATP-binding</keyword>
<dbReference type="SUPFAM" id="SSF56112">
    <property type="entry name" value="Protein kinase-like (PK-like)"/>
    <property type="match status" value="1"/>
</dbReference>
<feature type="compositionally biased region" description="Low complexity" evidence="7">
    <location>
        <begin position="328"/>
        <end position="344"/>
    </location>
</feature>
<protein>
    <recommendedName>
        <fullName evidence="5">Casein kinase I</fullName>
        <ecNumber evidence="2">2.7.11.1</ecNumber>
    </recommendedName>
</protein>
<dbReference type="Gene3D" id="1.10.510.10">
    <property type="entry name" value="Transferase(Phosphotransferase) domain 1"/>
    <property type="match status" value="1"/>
</dbReference>
<dbReference type="SMART" id="SM00220">
    <property type="entry name" value="S_TKc"/>
    <property type="match status" value="1"/>
</dbReference>
<dbReference type="InterPro" id="IPR006941">
    <property type="entry name" value="RNase_CAF1"/>
</dbReference>
<keyword evidence="9" id="KW-0808">Transferase</keyword>
<evidence type="ECO:0000256" key="5">
    <source>
        <dbReference type="ARBA" id="ARBA00023860"/>
    </source>
</evidence>
<dbReference type="PANTHER" id="PTHR11909">
    <property type="entry name" value="CASEIN KINASE-RELATED"/>
    <property type="match status" value="1"/>
</dbReference>
<accession>A0A1Q9E3J6</accession>
<reference evidence="9 10" key="1">
    <citation type="submission" date="2016-02" db="EMBL/GenBank/DDBJ databases">
        <title>Genome analysis of coral dinoflagellate symbionts highlights evolutionary adaptations to a symbiotic lifestyle.</title>
        <authorList>
            <person name="Aranda M."/>
            <person name="Li Y."/>
            <person name="Liew Y.J."/>
            <person name="Baumgarten S."/>
            <person name="Simakov O."/>
            <person name="Wilson M."/>
            <person name="Piel J."/>
            <person name="Ashoor H."/>
            <person name="Bougouffa S."/>
            <person name="Bajic V.B."/>
            <person name="Ryu T."/>
            <person name="Ravasi T."/>
            <person name="Bayer T."/>
            <person name="Micklem G."/>
            <person name="Kim H."/>
            <person name="Bhak J."/>
            <person name="Lajeunesse T.C."/>
            <person name="Voolstra C.R."/>
        </authorList>
    </citation>
    <scope>NUCLEOTIDE SEQUENCE [LARGE SCALE GENOMIC DNA]</scope>
    <source>
        <strain evidence="9 10">CCMP2467</strain>
    </source>
</reference>
<dbReference type="InterPro" id="IPR050235">
    <property type="entry name" value="CK1_Ser-Thr_kinase"/>
</dbReference>